<dbReference type="Gene3D" id="3.20.20.70">
    <property type="entry name" value="Aldolase class I"/>
    <property type="match status" value="1"/>
</dbReference>
<reference evidence="9 10" key="1">
    <citation type="submission" date="2021-03" db="EMBL/GenBank/DDBJ databases">
        <title>Genomic Encyclopedia of Type Strains, Phase IV (KMG-IV): sequencing the most valuable type-strain genomes for metagenomic binning, comparative biology and taxonomic classification.</title>
        <authorList>
            <person name="Goeker M."/>
        </authorList>
    </citation>
    <scope>NUCLEOTIDE SEQUENCE [LARGE SCALE GENOMIC DNA]</scope>
    <source>
        <strain evidence="9 10">DSM 6139</strain>
    </source>
</reference>
<evidence type="ECO:0000256" key="5">
    <source>
        <dbReference type="ARBA" id="ARBA00023004"/>
    </source>
</evidence>
<dbReference type="InterPro" id="IPR013785">
    <property type="entry name" value="Aldolase_TIM"/>
</dbReference>
<dbReference type="InterPro" id="IPR007197">
    <property type="entry name" value="rSAM"/>
</dbReference>
<evidence type="ECO:0000256" key="4">
    <source>
        <dbReference type="ARBA" id="ARBA00022723"/>
    </source>
</evidence>
<keyword evidence="5" id="KW-0408">Iron</keyword>
<protein>
    <submittedName>
        <fullName evidence="9">MoaA/NifB/PqqE/SkfB family radical SAM enzyme</fullName>
    </submittedName>
</protein>
<gene>
    <name evidence="9" type="ORF">J2Z34_002561</name>
</gene>
<name>A0ABS4G6A8_9CLOT</name>
<keyword evidence="10" id="KW-1185">Reference proteome</keyword>
<feature type="domain" description="4Fe4S-binding SPASM" evidence="8">
    <location>
        <begin position="229"/>
        <end position="295"/>
    </location>
</feature>
<dbReference type="SFLD" id="SFLDS00029">
    <property type="entry name" value="Radical_SAM"/>
    <property type="match status" value="1"/>
</dbReference>
<keyword evidence="2" id="KW-0004">4Fe-4S</keyword>
<keyword evidence="4" id="KW-0479">Metal-binding</keyword>
<evidence type="ECO:0000256" key="6">
    <source>
        <dbReference type="ARBA" id="ARBA00023014"/>
    </source>
</evidence>
<comment type="caution">
    <text evidence="9">The sequence shown here is derived from an EMBL/GenBank/DDBJ whole genome shotgun (WGS) entry which is preliminary data.</text>
</comment>
<accession>A0ABS4G6A8</accession>
<feature type="domain" description="Radical SAM core" evidence="7">
    <location>
        <begin position="22"/>
        <end position="127"/>
    </location>
</feature>
<dbReference type="InterPro" id="IPR023885">
    <property type="entry name" value="4Fe4S-binding_SPASM_dom"/>
</dbReference>
<dbReference type="Pfam" id="PF04055">
    <property type="entry name" value="Radical_SAM"/>
    <property type="match status" value="1"/>
</dbReference>
<keyword evidence="6" id="KW-0411">Iron-sulfur</keyword>
<sequence length="308" mass="34476">MGIEIVRYGRLKQLKRFKRVYIETTNICNLDCSFCIKTKREKLMMDARSFRHIAEEVSEFTDHVCFHLMGEPLMNESIGEFLSICSELGLKVNLATNGILIGSRSKVLLASPALRKVSFSLHSYEANEMGISLEEYLKDIMDFAAAASGKVINELRLWNLSGELAEGLNSENEKVVSYILESLGLEREILTSGKGKNGIKLMEGIYLGFQERFVWPEEGAGTSAEYGFCHGMRDHIGILADGTVVPCCLDSQGSIPLGNVFDTQLKEILSGDRAVAIYEGFNGRRLVEDLCKGCTYIRRFDRKGRNDL</sequence>
<dbReference type="InterPro" id="IPR058240">
    <property type="entry name" value="rSAM_sf"/>
</dbReference>
<comment type="cofactor">
    <cofactor evidence="1">
        <name>[4Fe-4S] cluster</name>
        <dbReference type="ChEBI" id="CHEBI:49883"/>
    </cofactor>
</comment>
<dbReference type="Proteomes" id="UP001519271">
    <property type="component" value="Unassembled WGS sequence"/>
</dbReference>
<dbReference type="CDD" id="cd01335">
    <property type="entry name" value="Radical_SAM"/>
    <property type="match status" value="1"/>
</dbReference>
<dbReference type="SFLD" id="SFLDG01067">
    <property type="entry name" value="SPASM/twitch_domain_containing"/>
    <property type="match status" value="1"/>
</dbReference>
<evidence type="ECO:0000259" key="7">
    <source>
        <dbReference type="Pfam" id="PF04055"/>
    </source>
</evidence>
<dbReference type="PANTHER" id="PTHR43787:SF10">
    <property type="entry name" value="COFACTOR MODIFYING PROTEIN"/>
    <property type="match status" value="1"/>
</dbReference>
<dbReference type="PANTHER" id="PTHR43787">
    <property type="entry name" value="FEMO COFACTOR BIOSYNTHESIS PROTEIN NIFB-RELATED"/>
    <property type="match status" value="1"/>
</dbReference>
<evidence type="ECO:0000313" key="10">
    <source>
        <dbReference type="Proteomes" id="UP001519271"/>
    </source>
</evidence>
<evidence type="ECO:0000256" key="2">
    <source>
        <dbReference type="ARBA" id="ARBA00022485"/>
    </source>
</evidence>
<dbReference type="CDD" id="cd21122">
    <property type="entry name" value="SPASM_rSAM"/>
    <property type="match status" value="1"/>
</dbReference>
<evidence type="ECO:0000256" key="3">
    <source>
        <dbReference type="ARBA" id="ARBA00022691"/>
    </source>
</evidence>
<keyword evidence="3" id="KW-0949">S-adenosyl-L-methionine</keyword>
<dbReference type="SUPFAM" id="SSF102114">
    <property type="entry name" value="Radical SAM enzymes"/>
    <property type="match status" value="1"/>
</dbReference>
<dbReference type="Pfam" id="PF13186">
    <property type="entry name" value="SPASM"/>
    <property type="match status" value="1"/>
</dbReference>
<proteinExistence type="predicted"/>
<evidence type="ECO:0000256" key="1">
    <source>
        <dbReference type="ARBA" id="ARBA00001966"/>
    </source>
</evidence>
<evidence type="ECO:0000313" key="9">
    <source>
        <dbReference type="EMBL" id="MBP1920063.1"/>
    </source>
</evidence>
<dbReference type="EMBL" id="JAGGKC010000023">
    <property type="protein sequence ID" value="MBP1920063.1"/>
    <property type="molecule type" value="Genomic_DNA"/>
</dbReference>
<evidence type="ECO:0000259" key="8">
    <source>
        <dbReference type="Pfam" id="PF13186"/>
    </source>
</evidence>
<organism evidence="9 10">
    <name type="scientific">Youngiibacter multivorans</name>
    <dbReference type="NCBI Taxonomy" id="937251"/>
    <lineage>
        <taxon>Bacteria</taxon>
        <taxon>Bacillati</taxon>
        <taxon>Bacillota</taxon>
        <taxon>Clostridia</taxon>
        <taxon>Eubacteriales</taxon>
        <taxon>Clostridiaceae</taxon>
        <taxon>Youngiibacter</taxon>
    </lineage>
</organism>